<dbReference type="InterPro" id="IPR025419">
    <property type="entry name" value="DUF4142"/>
</dbReference>
<reference evidence="4 5" key="2">
    <citation type="journal article" date="2021" name="Microorganisms">
        <title>The Ever-Expanding Pseudomonas Genus: Description of 43 New Species and Partition of the Pseudomonas putida Group.</title>
        <authorList>
            <person name="Girard L."/>
            <person name="Lood C."/>
            <person name="Hofte M."/>
            <person name="Vandamme P."/>
            <person name="Rokni-Zadeh H."/>
            <person name="van Noort V."/>
            <person name="Lavigne R."/>
            <person name="De Mot R."/>
        </authorList>
    </citation>
    <scope>NUCLEOTIDE SEQUENCE [LARGE SCALE GENOMIC DNA]</scope>
    <source>
        <strain evidence="4 5">SWRI65</strain>
    </source>
</reference>
<dbReference type="InterPro" id="IPR012347">
    <property type="entry name" value="Ferritin-like"/>
</dbReference>
<sequence length="176" mass="19582">MKTLATTCLAALLLSLQTVTLCYAVTLNAFVEEAAEQSLFQNDSARIALEKSALPDVRDFARQMIADHDRVYPQLQKLGQALRMDVPAQPSVASKAKRLRLESRDESFDRVYIDSQAQTLERKLMLFKKEAMSSENPQLKAFASAELPGIEKQAQKAKDLQEQLKPSAGALKSTRP</sequence>
<keyword evidence="5" id="KW-1185">Reference proteome</keyword>
<name>A0A9E6THW6_9PSED</name>
<evidence type="ECO:0000256" key="1">
    <source>
        <dbReference type="SAM" id="MobiDB-lite"/>
    </source>
</evidence>
<keyword evidence="2" id="KW-0732">Signal</keyword>
<dbReference type="PANTHER" id="PTHR38593">
    <property type="entry name" value="BLR2558 PROTEIN"/>
    <property type="match status" value="1"/>
</dbReference>
<dbReference type="KEGG" id="phv:HU739_006550"/>
<accession>A0A9E6THW6</accession>
<feature type="domain" description="DUF4142" evidence="3">
    <location>
        <begin position="28"/>
        <end position="160"/>
    </location>
</feature>
<feature type="signal peptide" evidence="2">
    <location>
        <begin position="1"/>
        <end position="24"/>
    </location>
</feature>
<dbReference type="EMBL" id="CP077091">
    <property type="protein sequence ID" value="QXI18652.1"/>
    <property type="molecule type" value="Genomic_DNA"/>
</dbReference>
<dbReference type="PANTHER" id="PTHR38593:SF1">
    <property type="entry name" value="BLR2558 PROTEIN"/>
    <property type="match status" value="1"/>
</dbReference>
<dbReference type="Gene3D" id="1.20.1260.10">
    <property type="match status" value="1"/>
</dbReference>
<dbReference type="AlphaFoldDB" id="A0A9E6THW6"/>
<evidence type="ECO:0000313" key="4">
    <source>
        <dbReference type="EMBL" id="QXI18652.1"/>
    </source>
</evidence>
<dbReference type="Pfam" id="PF13628">
    <property type="entry name" value="DUF4142"/>
    <property type="match status" value="1"/>
</dbReference>
<evidence type="ECO:0000313" key="5">
    <source>
        <dbReference type="Proteomes" id="UP000631521"/>
    </source>
</evidence>
<proteinExistence type="predicted"/>
<dbReference type="RefSeq" id="WP_186547953.1">
    <property type="nucleotide sequence ID" value="NZ_CP077091.1"/>
</dbReference>
<protein>
    <submittedName>
        <fullName evidence="4">DUF4142 domain-containing protein</fullName>
    </submittedName>
</protein>
<organism evidence="4 5">
    <name type="scientific">Pseudomonas hamedanensis</name>
    <dbReference type="NCBI Taxonomy" id="2745504"/>
    <lineage>
        <taxon>Bacteria</taxon>
        <taxon>Pseudomonadati</taxon>
        <taxon>Pseudomonadota</taxon>
        <taxon>Gammaproteobacteria</taxon>
        <taxon>Pseudomonadales</taxon>
        <taxon>Pseudomonadaceae</taxon>
        <taxon>Pseudomonas</taxon>
    </lineage>
</organism>
<feature type="chain" id="PRO_5039551256" evidence="2">
    <location>
        <begin position="25"/>
        <end position="176"/>
    </location>
</feature>
<feature type="compositionally biased region" description="Basic and acidic residues" evidence="1">
    <location>
        <begin position="153"/>
        <end position="162"/>
    </location>
</feature>
<reference evidence="4 5" key="1">
    <citation type="journal article" date="2020" name="Microorganisms">
        <title>Reliable Identification of Environmental Pseudomonas Isolates Using the rpoD Gene.</title>
        <authorList>
            <consortium name="The Broad Institute Genome Sequencing Platform"/>
            <person name="Girard L."/>
            <person name="Lood C."/>
            <person name="Rokni-Zadeh H."/>
            <person name="van Noort V."/>
            <person name="Lavigne R."/>
            <person name="De Mot R."/>
        </authorList>
    </citation>
    <scope>NUCLEOTIDE SEQUENCE [LARGE SCALE GENOMIC DNA]</scope>
    <source>
        <strain evidence="4 5">SWRI65</strain>
    </source>
</reference>
<dbReference type="Proteomes" id="UP000631521">
    <property type="component" value="Chromosome"/>
</dbReference>
<feature type="region of interest" description="Disordered" evidence="1">
    <location>
        <begin position="153"/>
        <end position="176"/>
    </location>
</feature>
<gene>
    <name evidence="4" type="ORF">HU739_006550</name>
</gene>
<evidence type="ECO:0000259" key="3">
    <source>
        <dbReference type="Pfam" id="PF13628"/>
    </source>
</evidence>
<evidence type="ECO:0000256" key="2">
    <source>
        <dbReference type="SAM" id="SignalP"/>
    </source>
</evidence>